<dbReference type="GO" id="GO:0016787">
    <property type="term" value="F:hydrolase activity"/>
    <property type="evidence" value="ECO:0007669"/>
    <property type="project" value="UniProtKB-KW"/>
</dbReference>
<dbReference type="GO" id="GO:0003724">
    <property type="term" value="F:RNA helicase activity"/>
    <property type="evidence" value="ECO:0007669"/>
    <property type="project" value="UniProtKB-EC"/>
</dbReference>
<sequence>MAAFKRPGELSASAFGLSFADRDVGGAAAAPIYNMNERLALTEQRRRLPIYAHRTQLLYLIEAHATTVVVGETGSGKTTQLPQYLHKAGWTGGGRMVACTQPRRVAAMTVAARVAEEMGCRLGQEVGYAIRFEDVSTPGVTRLRFCTDGVLLREMMQDPLLQKYSVIMVDEAHERSLATDVLLGLLKKVQRRRPDLRVIISSATIEAEAIASATIEAEAIARFFDTSNVRRPVGHVEALPAEGQPPSRSPALMSLEGRMHSVQVHYLETSTSNYLQSAVEAAVAIHKEDQPGDILIFLTGQDECEAAVKLLEEEGRRLQRSRLKWRLQPVALYAGLPASHQLAVFEPSPRGVRKVIAATNIAETSVTLEGIVYVIDSCFAKQRCYNPLTGLESLLIAPISKASAQQRAGRAGRVRPGHCFRLCSEDDYESKLPATTVPEMQRSDLAGTVLQLKSLGIDNIMSFEWLAPPPAETMVRALEMLHALGALDGDARLARPYGTQMAELPLDPPLARMLLASGEMGCTAEVLTVVAMLSVQSVWAPGGRRDVDDAKARFAVAEGDLISYLNVWKAWEESGRSKKWAITNYVMHRSLLRAADIRNQLQAHLRRLGIKPSSALEGASAFDQEALATVRKALAAGLFINAAKLTDELQVKLSDQDDSGASIYRLVRSAGGEAAAAKLRIHHSSVLFRCRPQWVCFYAAEQNDTGWYEMRDILAIESGWLTELAPHMYRLAPVNTQMRR</sequence>
<evidence type="ECO:0000256" key="7">
    <source>
        <dbReference type="ARBA" id="ARBA00047984"/>
    </source>
</evidence>
<dbReference type="SMART" id="SM00490">
    <property type="entry name" value="HELICc"/>
    <property type="match status" value="1"/>
</dbReference>
<dbReference type="InterPro" id="IPR027417">
    <property type="entry name" value="P-loop_NTPase"/>
</dbReference>
<dbReference type="Pfam" id="PF07717">
    <property type="entry name" value="OB_NTP_bind"/>
    <property type="match status" value="1"/>
</dbReference>
<dbReference type="InterPro" id="IPR011709">
    <property type="entry name" value="DEAD-box_helicase_OB_fold"/>
</dbReference>
<dbReference type="AlphaFoldDB" id="A0A2P6TH97"/>
<dbReference type="InterPro" id="IPR014001">
    <property type="entry name" value="Helicase_ATP-bd"/>
</dbReference>
<dbReference type="PROSITE" id="PS00690">
    <property type="entry name" value="DEAH_ATP_HELICASE"/>
    <property type="match status" value="1"/>
</dbReference>
<evidence type="ECO:0000259" key="9">
    <source>
        <dbReference type="PROSITE" id="PS51194"/>
    </source>
</evidence>
<evidence type="ECO:0000259" key="8">
    <source>
        <dbReference type="PROSITE" id="PS51192"/>
    </source>
</evidence>
<dbReference type="InterPro" id="IPR007502">
    <property type="entry name" value="Helicase-assoc_dom"/>
</dbReference>
<comment type="caution">
    <text evidence="10">The sequence shown here is derived from an EMBL/GenBank/DDBJ whole genome shotgun (WGS) entry which is preliminary data.</text>
</comment>
<protein>
    <recommendedName>
        <fullName evidence="2">RNA helicase</fullName>
        <ecNumber evidence="2">3.6.4.13</ecNumber>
    </recommendedName>
</protein>
<keyword evidence="4" id="KW-0378">Hydrolase</keyword>
<dbReference type="GO" id="GO:0005524">
    <property type="term" value="F:ATP binding"/>
    <property type="evidence" value="ECO:0007669"/>
    <property type="project" value="UniProtKB-KW"/>
</dbReference>
<dbReference type="FunFam" id="3.40.50.300:FF:000578">
    <property type="entry name" value="probable ATP-dependent RNA helicase DHX35"/>
    <property type="match status" value="1"/>
</dbReference>
<dbReference type="Gene3D" id="3.40.50.300">
    <property type="entry name" value="P-loop containing nucleotide triphosphate hydrolases"/>
    <property type="match status" value="2"/>
</dbReference>
<gene>
    <name evidence="10" type="ORF">C2E21_7615</name>
</gene>
<dbReference type="Proteomes" id="UP000239899">
    <property type="component" value="Unassembled WGS sequence"/>
</dbReference>
<evidence type="ECO:0000313" key="11">
    <source>
        <dbReference type="Proteomes" id="UP000239899"/>
    </source>
</evidence>
<dbReference type="Pfam" id="PF21010">
    <property type="entry name" value="HA2_C"/>
    <property type="match status" value="1"/>
</dbReference>
<dbReference type="PROSITE" id="PS51192">
    <property type="entry name" value="HELICASE_ATP_BIND_1"/>
    <property type="match status" value="1"/>
</dbReference>
<dbReference type="OrthoDB" id="10253254at2759"/>
<name>A0A2P6TH97_CHLSO</name>
<evidence type="ECO:0000256" key="2">
    <source>
        <dbReference type="ARBA" id="ARBA00012552"/>
    </source>
</evidence>
<keyword evidence="3" id="KW-0547">Nucleotide-binding</keyword>
<dbReference type="Pfam" id="PF04408">
    <property type="entry name" value="WHD_HA2"/>
    <property type="match status" value="1"/>
</dbReference>
<feature type="domain" description="Helicase C-terminal" evidence="9">
    <location>
        <begin position="278"/>
        <end position="456"/>
    </location>
</feature>
<organism evidence="10 11">
    <name type="scientific">Chlorella sorokiniana</name>
    <name type="common">Freshwater green alga</name>
    <dbReference type="NCBI Taxonomy" id="3076"/>
    <lineage>
        <taxon>Eukaryota</taxon>
        <taxon>Viridiplantae</taxon>
        <taxon>Chlorophyta</taxon>
        <taxon>core chlorophytes</taxon>
        <taxon>Trebouxiophyceae</taxon>
        <taxon>Chlorellales</taxon>
        <taxon>Chlorellaceae</taxon>
        <taxon>Chlorella clade</taxon>
        <taxon>Chlorella</taxon>
    </lineage>
</organism>
<keyword evidence="5 10" id="KW-0347">Helicase</keyword>
<dbReference type="Pfam" id="PF00270">
    <property type="entry name" value="DEAD"/>
    <property type="match status" value="1"/>
</dbReference>
<dbReference type="Gene3D" id="1.20.120.1080">
    <property type="match status" value="1"/>
</dbReference>
<comment type="catalytic activity">
    <reaction evidence="7">
        <text>ATP + H2O = ADP + phosphate + H(+)</text>
        <dbReference type="Rhea" id="RHEA:13065"/>
        <dbReference type="ChEBI" id="CHEBI:15377"/>
        <dbReference type="ChEBI" id="CHEBI:15378"/>
        <dbReference type="ChEBI" id="CHEBI:30616"/>
        <dbReference type="ChEBI" id="CHEBI:43474"/>
        <dbReference type="ChEBI" id="CHEBI:456216"/>
        <dbReference type="EC" id="3.6.4.13"/>
    </reaction>
</comment>
<dbReference type="PROSITE" id="PS51194">
    <property type="entry name" value="HELICASE_CTER"/>
    <property type="match status" value="1"/>
</dbReference>
<reference evidence="10 11" key="1">
    <citation type="journal article" date="2018" name="Plant J.">
        <title>Genome sequences of Chlorella sorokiniana UTEX 1602 and Micractinium conductrix SAG 241.80: implications to maltose excretion by a green alga.</title>
        <authorList>
            <person name="Arriola M.B."/>
            <person name="Velmurugan N."/>
            <person name="Zhang Y."/>
            <person name="Plunkett M.H."/>
            <person name="Hondzo H."/>
            <person name="Barney B.M."/>
        </authorList>
    </citation>
    <scope>NUCLEOTIDE SEQUENCE [LARGE SCALE GENOMIC DNA]</scope>
    <source>
        <strain evidence="11">UTEX 1602</strain>
    </source>
</reference>
<accession>A0A2P6TH97</accession>
<evidence type="ECO:0000256" key="4">
    <source>
        <dbReference type="ARBA" id="ARBA00022801"/>
    </source>
</evidence>
<dbReference type="SMART" id="SM00847">
    <property type="entry name" value="HA2"/>
    <property type="match status" value="1"/>
</dbReference>
<dbReference type="STRING" id="3076.A0A2P6TH97"/>
<evidence type="ECO:0000256" key="6">
    <source>
        <dbReference type="ARBA" id="ARBA00022840"/>
    </source>
</evidence>
<dbReference type="CDD" id="cd18791">
    <property type="entry name" value="SF2_C_RHA"/>
    <property type="match status" value="1"/>
</dbReference>
<proteinExistence type="inferred from homology"/>
<dbReference type="InterPro" id="IPR011545">
    <property type="entry name" value="DEAD/DEAH_box_helicase_dom"/>
</dbReference>
<evidence type="ECO:0000313" key="10">
    <source>
        <dbReference type="EMBL" id="PRW33665.1"/>
    </source>
</evidence>
<dbReference type="InterPro" id="IPR002464">
    <property type="entry name" value="DNA/RNA_helicase_DEAH_CS"/>
</dbReference>
<keyword evidence="6" id="KW-0067">ATP-binding</keyword>
<feature type="domain" description="Helicase ATP-binding" evidence="8">
    <location>
        <begin position="58"/>
        <end position="223"/>
    </location>
</feature>
<evidence type="ECO:0000256" key="3">
    <source>
        <dbReference type="ARBA" id="ARBA00022741"/>
    </source>
</evidence>
<dbReference type="SUPFAM" id="SSF52540">
    <property type="entry name" value="P-loop containing nucleoside triphosphate hydrolases"/>
    <property type="match status" value="1"/>
</dbReference>
<keyword evidence="11" id="KW-1185">Reference proteome</keyword>
<dbReference type="EC" id="3.6.4.13" evidence="2"/>
<dbReference type="Pfam" id="PF00271">
    <property type="entry name" value="Helicase_C"/>
    <property type="match status" value="1"/>
</dbReference>
<dbReference type="InterPro" id="IPR001650">
    <property type="entry name" value="Helicase_C-like"/>
</dbReference>
<dbReference type="EMBL" id="LHPG02000016">
    <property type="protein sequence ID" value="PRW33665.1"/>
    <property type="molecule type" value="Genomic_DNA"/>
</dbReference>
<evidence type="ECO:0000256" key="1">
    <source>
        <dbReference type="ARBA" id="ARBA00008792"/>
    </source>
</evidence>
<evidence type="ECO:0000256" key="5">
    <source>
        <dbReference type="ARBA" id="ARBA00022806"/>
    </source>
</evidence>
<comment type="similarity">
    <text evidence="1">Belongs to the DEAD box helicase family. DEAH subfamily.</text>
</comment>
<dbReference type="PANTHER" id="PTHR18934:SF136">
    <property type="entry name" value="ATP-DEPENDENT RNA HELICASE DHX35-RELATED"/>
    <property type="match status" value="1"/>
</dbReference>
<dbReference type="GO" id="GO:0003723">
    <property type="term" value="F:RNA binding"/>
    <property type="evidence" value="ECO:0007669"/>
    <property type="project" value="TreeGrafter"/>
</dbReference>
<dbReference type="PANTHER" id="PTHR18934">
    <property type="entry name" value="ATP-DEPENDENT RNA HELICASE"/>
    <property type="match status" value="1"/>
</dbReference>
<dbReference type="SMART" id="SM00487">
    <property type="entry name" value="DEXDc"/>
    <property type="match status" value="1"/>
</dbReference>
<dbReference type="InterPro" id="IPR048333">
    <property type="entry name" value="HA2_WH"/>
</dbReference>
<dbReference type="FunFam" id="3.40.50.300:FF:000145">
    <property type="entry name" value="probable ATP-dependent RNA helicase DHX40"/>
    <property type="match status" value="1"/>
</dbReference>